<dbReference type="GeneID" id="25035960"/>
<evidence type="ECO:0000256" key="1">
    <source>
        <dbReference type="SAM" id="SignalP"/>
    </source>
</evidence>
<reference evidence="2 3" key="1">
    <citation type="journal article" date="2011" name="Science">
        <title>Comparative functional genomics of the fission yeasts.</title>
        <authorList>
            <person name="Rhind N."/>
            <person name="Chen Z."/>
            <person name="Yassour M."/>
            <person name="Thompson D.A."/>
            <person name="Haas B.J."/>
            <person name="Habib N."/>
            <person name="Wapinski I."/>
            <person name="Roy S."/>
            <person name="Lin M.F."/>
            <person name="Heiman D.I."/>
            <person name="Young S.K."/>
            <person name="Furuya K."/>
            <person name="Guo Y."/>
            <person name="Pidoux A."/>
            <person name="Chen H.M."/>
            <person name="Robbertse B."/>
            <person name="Goldberg J.M."/>
            <person name="Aoki K."/>
            <person name="Bayne E.H."/>
            <person name="Berlin A.M."/>
            <person name="Desjardins C.A."/>
            <person name="Dobbs E."/>
            <person name="Dukaj L."/>
            <person name="Fan L."/>
            <person name="FitzGerald M.G."/>
            <person name="French C."/>
            <person name="Gujja S."/>
            <person name="Hansen K."/>
            <person name="Keifenheim D."/>
            <person name="Levin J.Z."/>
            <person name="Mosher R.A."/>
            <person name="Mueller C.A."/>
            <person name="Pfiffner J."/>
            <person name="Priest M."/>
            <person name="Russ C."/>
            <person name="Smialowska A."/>
            <person name="Swoboda P."/>
            <person name="Sykes S.M."/>
            <person name="Vaughn M."/>
            <person name="Vengrova S."/>
            <person name="Yoder R."/>
            <person name="Zeng Q."/>
            <person name="Allshire R."/>
            <person name="Baulcombe D."/>
            <person name="Birren B.W."/>
            <person name="Brown W."/>
            <person name="Ekwall K."/>
            <person name="Kellis M."/>
            <person name="Leatherwood J."/>
            <person name="Levin H."/>
            <person name="Margalit H."/>
            <person name="Martienssen R."/>
            <person name="Nieduszynski C.A."/>
            <person name="Spatafora J.W."/>
            <person name="Friedman N."/>
            <person name="Dalgaard J.Z."/>
            <person name="Baumann P."/>
            <person name="Niki H."/>
            <person name="Regev A."/>
            <person name="Nusbaum C."/>
        </authorList>
    </citation>
    <scope>NUCLEOTIDE SEQUENCE [LARGE SCALE GENOMIC DNA]</scope>
    <source>
        <strain evidence="3">OY26 / ATCC MYA-4695 / CBS 11777 / NBRC 106824 / NRRL Y48691</strain>
    </source>
</reference>
<feature type="signal peptide" evidence="1">
    <location>
        <begin position="1"/>
        <end position="19"/>
    </location>
</feature>
<protein>
    <submittedName>
        <fullName evidence="2">Uncharacterized protein</fullName>
    </submittedName>
</protein>
<dbReference type="Proteomes" id="UP000015464">
    <property type="component" value="Unassembled WGS sequence"/>
</dbReference>
<name>S9W190_SCHCR</name>
<gene>
    <name evidence="2" type="ORF">SPOG_01633</name>
</gene>
<dbReference type="EMBL" id="KE546989">
    <property type="protein sequence ID" value="EPY52304.1"/>
    <property type="molecule type" value="Genomic_DNA"/>
</dbReference>
<dbReference type="RefSeq" id="XP_013022190.1">
    <property type="nucleotide sequence ID" value="XM_013166736.1"/>
</dbReference>
<keyword evidence="1" id="KW-0732">Signal</keyword>
<sequence>MQYSICILTLALCFSLARAWIAYDPLSLENNTNASATIANYPFYIQAFPYDLNCIGNLSFIQNPPPVDGQGINSYMENVSSILTVPADNTSVTCMYVGDDEPTCYSGDSPTCFSLSKSINKVNILMNDSSHVINNSLSALSTQTYYIITPNLTYGYLNSSVKDNKNESYVGYESYLYPCDGNQTCMFDYLRTEITPEKNSSGFTYHWGKDKHFKHKGEFMDYFEKQQENTARHTNMSFIPPNLRPISNKRVVNQTELVPSLTSTNKASRLLYICLAFGLIMLSFR</sequence>
<feature type="chain" id="PRO_5004558849" evidence="1">
    <location>
        <begin position="20"/>
        <end position="285"/>
    </location>
</feature>
<accession>S9W190</accession>
<dbReference type="HOGENOM" id="CLU_984066_0_0_1"/>
<dbReference type="AlphaFoldDB" id="S9W190"/>
<evidence type="ECO:0000313" key="2">
    <source>
        <dbReference type="EMBL" id="EPY52304.1"/>
    </source>
</evidence>
<proteinExistence type="predicted"/>
<evidence type="ECO:0000313" key="3">
    <source>
        <dbReference type="Proteomes" id="UP000015464"/>
    </source>
</evidence>
<organism evidence="2 3">
    <name type="scientific">Schizosaccharomyces cryophilus (strain OY26 / ATCC MYA-4695 / CBS 11777 / NBRC 106824 / NRRL Y48691)</name>
    <name type="common">Fission yeast</name>
    <dbReference type="NCBI Taxonomy" id="653667"/>
    <lineage>
        <taxon>Eukaryota</taxon>
        <taxon>Fungi</taxon>
        <taxon>Dikarya</taxon>
        <taxon>Ascomycota</taxon>
        <taxon>Taphrinomycotina</taxon>
        <taxon>Schizosaccharomycetes</taxon>
        <taxon>Schizosaccharomycetales</taxon>
        <taxon>Schizosaccharomycetaceae</taxon>
        <taxon>Schizosaccharomyces</taxon>
    </lineage>
</organism>
<keyword evidence="3" id="KW-1185">Reference proteome</keyword>